<evidence type="ECO:0000313" key="2">
    <source>
        <dbReference type="Proteomes" id="UP001176961"/>
    </source>
</evidence>
<protein>
    <submittedName>
        <fullName evidence="1">Uncharacterized protein</fullName>
    </submittedName>
</protein>
<name>A0AA36DVT6_CYLNA</name>
<comment type="caution">
    <text evidence="1">The sequence shown here is derived from an EMBL/GenBank/DDBJ whole genome shotgun (WGS) entry which is preliminary data.</text>
</comment>
<dbReference type="EMBL" id="CATQJL010000112">
    <property type="protein sequence ID" value="CAJ0593852.1"/>
    <property type="molecule type" value="Genomic_DNA"/>
</dbReference>
<sequence length="253" mass="28976">MAESFRCPLYAISPSSTIYTTYQDESSDEYGYATVIANESAFHTIRKDSQQMGGLRRVDCCSNLLDKSFMSEEEQSQLIKKLTMLSKNPSKRALTPPPQFIPICTSTPIVRSCIDIPTTTDSEEKLHFFRMQDRQLSVPTFKPPPPPKESVCKDDLVVLNDRERFWEVELPRDYSKYIEDTATLIARDETTLLLENKPNVLNETYIEEVTIYADPGTESPITRNNTFVKKAKEAVKILWKLRQELLMSQSVTV</sequence>
<dbReference type="AlphaFoldDB" id="A0AA36DVT6"/>
<gene>
    <name evidence="1" type="ORF">CYNAS_LOCUS5835</name>
</gene>
<organism evidence="1 2">
    <name type="scientific">Cylicocyclus nassatus</name>
    <name type="common">Nematode worm</name>
    <dbReference type="NCBI Taxonomy" id="53992"/>
    <lineage>
        <taxon>Eukaryota</taxon>
        <taxon>Metazoa</taxon>
        <taxon>Ecdysozoa</taxon>
        <taxon>Nematoda</taxon>
        <taxon>Chromadorea</taxon>
        <taxon>Rhabditida</taxon>
        <taxon>Rhabditina</taxon>
        <taxon>Rhabditomorpha</taxon>
        <taxon>Strongyloidea</taxon>
        <taxon>Strongylidae</taxon>
        <taxon>Cylicocyclus</taxon>
    </lineage>
</organism>
<evidence type="ECO:0000313" key="1">
    <source>
        <dbReference type="EMBL" id="CAJ0593852.1"/>
    </source>
</evidence>
<accession>A0AA36DVT6</accession>
<keyword evidence="2" id="KW-1185">Reference proteome</keyword>
<proteinExistence type="predicted"/>
<dbReference type="Proteomes" id="UP001176961">
    <property type="component" value="Unassembled WGS sequence"/>
</dbReference>
<reference evidence="1" key="1">
    <citation type="submission" date="2023-07" db="EMBL/GenBank/DDBJ databases">
        <authorList>
            <consortium name="CYATHOMIX"/>
        </authorList>
    </citation>
    <scope>NUCLEOTIDE SEQUENCE</scope>
    <source>
        <strain evidence="1">N/A</strain>
    </source>
</reference>